<comment type="similarity">
    <text evidence="1 3">Belongs to the prefoldin subunit beta family.</text>
</comment>
<dbReference type="PIRSF" id="PIRSF016477">
    <property type="entry name" value="Prefoldin_subunit_4"/>
    <property type="match status" value="1"/>
</dbReference>
<accession>A0A061J7W8</accession>
<organism evidence="5 6">
    <name type="scientific">Trypanosoma rangeli SC58</name>
    <dbReference type="NCBI Taxonomy" id="429131"/>
    <lineage>
        <taxon>Eukaryota</taxon>
        <taxon>Discoba</taxon>
        <taxon>Euglenozoa</taxon>
        <taxon>Kinetoplastea</taxon>
        <taxon>Metakinetoplastina</taxon>
        <taxon>Trypanosomatida</taxon>
        <taxon>Trypanosomatidae</taxon>
        <taxon>Trypanosoma</taxon>
        <taxon>Herpetosoma</taxon>
    </lineage>
</organism>
<evidence type="ECO:0000256" key="4">
    <source>
        <dbReference type="SAM" id="Coils"/>
    </source>
</evidence>
<proteinExistence type="inferred from homology"/>
<gene>
    <name evidence="5" type="ORF">TRSC58_02085</name>
</gene>
<dbReference type="AlphaFoldDB" id="A0A061J7W8"/>
<evidence type="ECO:0000256" key="2">
    <source>
        <dbReference type="ARBA" id="ARBA00023186"/>
    </source>
</evidence>
<evidence type="ECO:0000256" key="1">
    <source>
        <dbReference type="ARBA" id="ARBA00008045"/>
    </source>
</evidence>
<keyword evidence="2 3" id="KW-0143">Chaperone</keyword>
<reference evidence="5 6" key="1">
    <citation type="submission" date="2013-07" db="EMBL/GenBank/DDBJ databases">
        <authorList>
            <person name="Stoco P.H."/>
            <person name="Wagner G."/>
            <person name="Gerber A."/>
            <person name="Zaha A."/>
            <person name="Thompson C."/>
            <person name="Bartholomeu D.C."/>
            <person name="Luckemeyer D.D."/>
            <person name="Bahia D."/>
            <person name="Loreto E."/>
            <person name="Prestes E.B."/>
            <person name="Lima F.M."/>
            <person name="Rodrigues-Luiz G."/>
            <person name="Vallejo G.A."/>
            <person name="Filho J.F."/>
            <person name="Monteiro K.M."/>
            <person name="Tyler K.M."/>
            <person name="de Almeida L.G."/>
            <person name="Ortiz M.F."/>
            <person name="Siervo M.A."/>
            <person name="de Moraes M.H."/>
            <person name="Cunha O.L."/>
            <person name="Mendonca-Neto R."/>
            <person name="Silva R."/>
            <person name="Teixeira S.M."/>
            <person name="Murta S.M."/>
            <person name="Sincero T.C."/>
            <person name="Mendes T.A."/>
            <person name="Urmenyi T.P."/>
            <person name="Silva V.G."/>
            <person name="da Rocha W.D."/>
            <person name="Andersson B."/>
            <person name="Romanha A.J."/>
            <person name="Steindel M."/>
            <person name="de Vasconcelos A.T."/>
            <person name="Grisard E.C."/>
        </authorList>
    </citation>
    <scope>NUCLEOTIDE SEQUENCE [LARGE SCALE GENOMIC DNA]</scope>
    <source>
        <strain evidence="5 6">SC58</strain>
    </source>
</reference>
<dbReference type="InterPro" id="IPR002777">
    <property type="entry name" value="PFD_beta-like"/>
</dbReference>
<protein>
    <recommendedName>
        <fullName evidence="3">Prefoldin subunit 4</fullName>
    </recommendedName>
</protein>
<feature type="coiled-coil region" evidence="4">
    <location>
        <begin position="22"/>
        <end position="110"/>
    </location>
</feature>
<comment type="subunit">
    <text evidence="3">Heterohexamer of two PFD-alpha type and four PFD-beta type subunits.</text>
</comment>
<evidence type="ECO:0000256" key="3">
    <source>
        <dbReference type="PIRNR" id="PIRNR016477"/>
    </source>
</evidence>
<dbReference type="PANTHER" id="PTHR21100:SF9">
    <property type="entry name" value="PREFOLDIN SUBUNIT 4"/>
    <property type="match status" value="1"/>
</dbReference>
<comment type="caution">
    <text evidence="5">The sequence shown here is derived from an EMBL/GenBank/DDBJ whole genome shotgun (WGS) entry which is preliminary data.</text>
</comment>
<dbReference type="InterPro" id="IPR016661">
    <property type="entry name" value="PFDN4"/>
</dbReference>
<evidence type="ECO:0000313" key="5">
    <source>
        <dbReference type="EMBL" id="ESL10186.1"/>
    </source>
</evidence>
<dbReference type="EMBL" id="AUPL01002085">
    <property type="protein sequence ID" value="ESL10186.1"/>
    <property type="molecule type" value="Genomic_DNA"/>
</dbReference>
<comment type="function">
    <text evidence="3">Binds specifically to cytosolic chaperonin (c-CPN) and transfers target proteins to it. Binds to nascent polypeptide chain and promotes folding in an environment in which there are many competing pathways for nonnative proteins.</text>
</comment>
<keyword evidence="6" id="KW-1185">Reference proteome</keyword>
<sequence>MSILKGKEVEVTQDDQSRICLFARLHRRCRELTAEIARRKEEMVKLSDAADELMITDNAMYLFGETFMETENDEAEEWLEKDQQRLQAEQAEAEAELKSVQVALGELKASLYASLGNQVYLEDE</sequence>
<name>A0A061J7W8_TRYRA</name>
<keyword evidence="4" id="KW-0175">Coiled coil</keyword>
<dbReference type="VEuPathDB" id="TriTrypDB:TRSC58_02085"/>
<dbReference type="PANTHER" id="PTHR21100">
    <property type="entry name" value="PREFOLDIN SUBUNIT 4"/>
    <property type="match status" value="1"/>
</dbReference>
<dbReference type="GO" id="GO:0051082">
    <property type="term" value="F:unfolded protein binding"/>
    <property type="evidence" value="ECO:0007669"/>
    <property type="project" value="InterPro"/>
</dbReference>
<dbReference type="SUPFAM" id="SSF46579">
    <property type="entry name" value="Prefoldin"/>
    <property type="match status" value="1"/>
</dbReference>
<dbReference type="GO" id="GO:0016272">
    <property type="term" value="C:prefoldin complex"/>
    <property type="evidence" value="ECO:0007669"/>
    <property type="project" value="UniProtKB-UniRule"/>
</dbReference>
<evidence type="ECO:0000313" key="6">
    <source>
        <dbReference type="Proteomes" id="UP000031737"/>
    </source>
</evidence>
<dbReference type="OrthoDB" id="10250441at2759"/>
<dbReference type="Pfam" id="PF01920">
    <property type="entry name" value="Prefoldin_2"/>
    <property type="match status" value="1"/>
</dbReference>
<dbReference type="Proteomes" id="UP000031737">
    <property type="component" value="Unassembled WGS sequence"/>
</dbReference>
<dbReference type="GO" id="GO:0005737">
    <property type="term" value="C:cytoplasm"/>
    <property type="evidence" value="ECO:0007669"/>
    <property type="project" value="TreeGrafter"/>
</dbReference>
<dbReference type="GO" id="GO:0006457">
    <property type="term" value="P:protein folding"/>
    <property type="evidence" value="ECO:0007669"/>
    <property type="project" value="UniProtKB-UniRule"/>
</dbReference>